<accession>A0A5C3M1A2</accession>
<gene>
    <name evidence="2" type="ORF">BDQ12DRAFT_712478</name>
</gene>
<feature type="transmembrane region" description="Helical" evidence="1">
    <location>
        <begin position="175"/>
        <end position="197"/>
    </location>
</feature>
<organism evidence="2 3">
    <name type="scientific">Crucibulum laeve</name>
    <dbReference type="NCBI Taxonomy" id="68775"/>
    <lineage>
        <taxon>Eukaryota</taxon>
        <taxon>Fungi</taxon>
        <taxon>Dikarya</taxon>
        <taxon>Basidiomycota</taxon>
        <taxon>Agaricomycotina</taxon>
        <taxon>Agaricomycetes</taxon>
        <taxon>Agaricomycetidae</taxon>
        <taxon>Agaricales</taxon>
        <taxon>Agaricineae</taxon>
        <taxon>Nidulariaceae</taxon>
        <taxon>Crucibulum</taxon>
    </lineage>
</organism>
<feature type="transmembrane region" description="Helical" evidence="1">
    <location>
        <begin position="217"/>
        <end position="241"/>
    </location>
</feature>
<sequence>MPPASPSAPYGDSDLVPKTSILGAVLGGMGYGVVFTLFIMCFYLLSKNMAQKQDYRKQNIFFLVYISVMFVLCTLVIESDVDRMWRFSQEAGADHSWFFFSIGYIGELCSVITIWATDALLVWRCFIMYCDLRMSPWVFMAVPLSLLCGSIAIGILLLVNMSYTYTESYANLLSAFGYVTISLNIIVTCMVAVRILLHRHSVIRAFGFKHGTHYVGILTMMIESAILVVIFDIFFIVPFSLQNPIANIPQQCMVHIQAIASFLIIFRVAQGKAFNRESAIRTQDIADRLAELTFARSNNDLVESLEDPDRVMLVGHNADVIDTEEMDGKVDKMYT</sequence>
<name>A0A5C3M1A2_9AGAR</name>
<proteinExistence type="predicted"/>
<evidence type="ECO:0000256" key="1">
    <source>
        <dbReference type="SAM" id="Phobius"/>
    </source>
</evidence>
<feature type="transmembrane region" description="Helical" evidence="1">
    <location>
        <begin position="137"/>
        <end position="163"/>
    </location>
</feature>
<reference evidence="2 3" key="1">
    <citation type="journal article" date="2019" name="Nat. Ecol. Evol.">
        <title>Megaphylogeny resolves global patterns of mushroom evolution.</title>
        <authorList>
            <person name="Varga T."/>
            <person name="Krizsan K."/>
            <person name="Foldi C."/>
            <person name="Dima B."/>
            <person name="Sanchez-Garcia M."/>
            <person name="Sanchez-Ramirez S."/>
            <person name="Szollosi G.J."/>
            <person name="Szarkandi J.G."/>
            <person name="Papp V."/>
            <person name="Albert L."/>
            <person name="Andreopoulos W."/>
            <person name="Angelini C."/>
            <person name="Antonin V."/>
            <person name="Barry K.W."/>
            <person name="Bougher N.L."/>
            <person name="Buchanan P."/>
            <person name="Buyck B."/>
            <person name="Bense V."/>
            <person name="Catcheside P."/>
            <person name="Chovatia M."/>
            <person name="Cooper J."/>
            <person name="Damon W."/>
            <person name="Desjardin D."/>
            <person name="Finy P."/>
            <person name="Geml J."/>
            <person name="Haridas S."/>
            <person name="Hughes K."/>
            <person name="Justo A."/>
            <person name="Karasinski D."/>
            <person name="Kautmanova I."/>
            <person name="Kiss B."/>
            <person name="Kocsube S."/>
            <person name="Kotiranta H."/>
            <person name="LaButti K.M."/>
            <person name="Lechner B.E."/>
            <person name="Liimatainen K."/>
            <person name="Lipzen A."/>
            <person name="Lukacs Z."/>
            <person name="Mihaltcheva S."/>
            <person name="Morgado L.N."/>
            <person name="Niskanen T."/>
            <person name="Noordeloos M.E."/>
            <person name="Ohm R.A."/>
            <person name="Ortiz-Santana B."/>
            <person name="Ovrebo C."/>
            <person name="Racz N."/>
            <person name="Riley R."/>
            <person name="Savchenko A."/>
            <person name="Shiryaev A."/>
            <person name="Soop K."/>
            <person name="Spirin V."/>
            <person name="Szebenyi C."/>
            <person name="Tomsovsky M."/>
            <person name="Tulloss R.E."/>
            <person name="Uehling J."/>
            <person name="Grigoriev I.V."/>
            <person name="Vagvolgyi C."/>
            <person name="Papp T."/>
            <person name="Martin F.M."/>
            <person name="Miettinen O."/>
            <person name="Hibbett D.S."/>
            <person name="Nagy L.G."/>
        </authorList>
    </citation>
    <scope>NUCLEOTIDE SEQUENCE [LARGE SCALE GENOMIC DNA]</scope>
    <source>
        <strain evidence="2 3">CBS 166.37</strain>
    </source>
</reference>
<feature type="transmembrane region" description="Helical" evidence="1">
    <location>
        <begin position="97"/>
        <end position="116"/>
    </location>
</feature>
<feature type="transmembrane region" description="Helical" evidence="1">
    <location>
        <begin position="20"/>
        <end position="46"/>
    </location>
</feature>
<keyword evidence="1" id="KW-0472">Membrane</keyword>
<keyword evidence="1" id="KW-1133">Transmembrane helix</keyword>
<dbReference type="Proteomes" id="UP000308652">
    <property type="component" value="Unassembled WGS sequence"/>
</dbReference>
<evidence type="ECO:0000313" key="2">
    <source>
        <dbReference type="EMBL" id="TFK38932.1"/>
    </source>
</evidence>
<protein>
    <submittedName>
        <fullName evidence="2">Uncharacterized protein</fullName>
    </submittedName>
</protein>
<dbReference type="EMBL" id="ML213601">
    <property type="protein sequence ID" value="TFK38932.1"/>
    <property type="molecule type" value="Genomic_DNA"/>
</dbReference>
<keyword evidence="1" id="KW-0812">Transmembrane</keyword>
<keyword evidence="3" id="KW-1185">Reference proteome</keyword>
<feature type="transmembrane region" description="Helical" evidence="1">
    <location>
        <begin position="58"/>
        <end position="77"/>
    </location>
</feature>
<feature type="transmembrane region" description="Helical" evidence="1">
    <location>
        <begin position="253"/>
        <end position="269"/>
    </location>
</feature>
<dbReference type="OrthoDB" id="3267806at2759"/>
<evidence type="ECO:0000313" key="3">
    <source>
        <dbReference type="Proteomes" id="UP000308652"/>
    </source>
</evidence>
<dbReference type="AlphaFoldDB" id="A0A5C3M1A2"/>